<evidence type="ECO:0000313" key="4">
    <source>
        <dbReference type="Proteomes" id="UP001139347"/>
    </source>
</evidence>
<dbReference type="AlphaFoldDB" id="A0A9X2B5S0"/>
<comment type="caution">
    <text evidence="3">The sequence shown here is derived from an EMBL/GenBank/DDBJ whole genome shotgun (WGS) entry which is preliminary data.</text>
</comment>
<dbReference type="SUPFAM" id="SSF110296">
    <property type="entry name" value="Oligoxyloglucan reducing end-specific cellobiohydrolase"/>
    <property type="match status" value="1"/>
</dbReference>
<dbReference type="InterPro" id="IPR002860">
    <property type="entry name" value="BNR_rpt"/>
</dbReference>
<dbReference type="Gene3D" id="2.130.10.10">
    <property type="entry name" value="YVTN repeat-like/Quinoprotein amine dehydrogenase"/>
    <property type="match status" value="1"/>
</dbReference>
<keyword evidence="2" id="KW-0732">Signal</keyword>
<evidence type="ECO:0000313" key="3">
    <source>
        <dbReference type="EMBL" id="MCJ8015315.1"/>
    </source>
</evidence>
<gene>
    <name evidence="3" type="ORF">MUG84_26980</name>
</gene>
<dbReference type="Proteomes" id="UP001139347">
    <property type="component" value="Unassembled WGS sequence"/>
</dbReference>
<dbReference type="EMBL" id="JALIRP010000025">
    <property type="protein sequence ID" value="MCJ8015315.1"/>
    <property type="molecule type" value="Genomic_DNA"/>
</dbReference>
<feature type="chain" id="PRO_5040728333" evidence="2">
    <location>
        <begin position="32"/>
        <end position="238"/>
    </location>
</feature>
<feature type="region of interest" description="Disordered" evidence="1">
    <location>
        <begin position="188"/>
        <end position="238"/>
    </location>
</feature>
<protein>
    <submittedName>
        <fullName evidence="3">Uncharacterized protein</fullName>
    </submittedName>
</protein>
<accession>A0A9X2B5S0</accession>
<name>A0A9X2B5S0_9BACL</name>
<dbReference type="Pfam" id="PF02012">
    <property type="entry name" value="BNR"/>
    <property type="match status" value="2"/>
</dbReference>
<reference evidence="3" key="1">
    <citation type="submission" date="2022-04" db="EMBL/GenBank/DDBJ databases">
        <title>Paenibacillus mangrovi sp. nov., a novel endophytic bacterium isolated from bark of Kandelia candel.</title>
        <authorList>
            <person name="Tuo L."/>
        </authorList>
    </citation>
    <scope>NUCLEOTIDE SEQUENCE</scope>
    <source>
        <strain evidence="3">KQZ6P-2</strain>
    </source>
</reference>
<dbReference type="RefSeq" id="WP_244731265.1">
    <property type="nucleotide sequence ID" value="NZ_JALIRP010000025.1"/>
</dbReference>
<feature type="compositionally biased region" description="Pro residues" evidence="1">
    <location>
        <begin position="218"/>
        <end position="227"/>
    </location>
</feature>
<sequence>MMKFFDSKKKVGAAVICGALVMSIGTGAAFAASKYSPLSNLDENGTVSHSSGEDGTPGIKIRMKDENGKVNETTGDQFHAKLKSGLMIARNIDGKLKFSTDGGKTWSETAPDGVTVNEDGSISGSYDGIPVPPAPSSPPEYNSVQKSALNIIDENGKVNETTGDQFQTKLKSGLMIARNIDGKLKFSTDGGKTWSETAPDGVTVNEDGSISGSYDGIPVPPAPPAVPPLRKSEPSQGN</sequence>
<keyword evidence="4" id="KW-1185">Reference proteome</keyword>
<organism evidence="3 4">
    <name type="scientific">Paenibacillus mangrovi</name>
    <dbReference type="NCBI Taxonomy" id="2931978"/>
    <lineage>
        <taxon>Bacteria</taxon>
        <taxon>Bacillati</taxon>
        <taxon>Bacillota</taxon>
        <taxon>Bacilli</taxon>
        <taxon>Bacillales</taxon>
        <taxon>Paenibacillaceae</taxon>
        <taxon>Paenibacillus</taxon>
    </lineage>
</organism>
<proteinExistence type="predicted"/>
<feature type="signal peptide" evidence="2">
    <location>
        <begin position="1"/>
        <end position="31"/>
    </location>
</feature>
<evidence type="ECO:0000256" key="2">
    <source>
        <dbReference type="SAM" id="SignalP"/>
    </source>
</evidence>
<dbReference type="InterPro" id="IPR015943">
    <property type="entry name" value="WD40/YVTN_repeat-like_dom_sf"/>
</dbReference>
<evidence type="ECO:0000256" key="1">
    <source>
        <dbReference type="SAM" id="MobiDB-lite"/>
    </source>
</evidence>